<organism evidence="1">
    <name type="scientific">Siphoviridae sp. ctqPo10</name>
    <dbReference type="NCBI Taxonomy" id="2827948"/>
    <lineage>
        <taxon>Viruses</taxon>
        <taxon>Duplodnaviria</taxon>
        <taxon>Heunggongvirae</taxon>
        <taxon>Uroviricota</taxon>
        <taxon>Caudoviricetes</taxon>
    </lineage>
</organism>
<protein>
    <submittedName>
        <fullName evidence="1">Steriud receptor RNA activator</fullName>
    </submittedName>
</protein>
<proteinExistence type="predicted"/>
<sequence length="67" mass="7984">MLFSTYKQRIRKRRELSEVESQISACYDFWNQESVPVDLIERSNTLEKELATLKRNRTRGGLVCRCM</sequence>
<accession>A0A8S5SUZ2</accession>
<name>A0A8S5SUZ2_9CAUD</name>
<dbReference type="EMBL" id="BK032682">
    <property type="protein sequence ID" value="DAF54849.1"/>
    <property type="molecule type" value="Genomic_DNA"/>
</dbReference>
<reference evidence="1" key="1">
    <citation type="journal article" date="2021" name="Proc. Natl. Acad. Sci. U.S.A.">
        <title>A Catalog of Tens of Thousands of Viruses from Human Metagenomes Reveals Hidden Associations with Chronic Diseases.</title>
        <authorList>
            <person name="Tisza M.J."/>
            <person name="Buck C.B."/>
        </authorList>
    </citation>
    <scope>NUCLEOTIDE SEQUENCE</scope>
    <source>
        <strain evidence="1">CtqPo10</strain>
    </source>
</reference>
<evidence type="ECO:0000313" key="1">
    <source>
        <dbReference type="EMBL" id="DAF54849.1"/>
    </source>
</evidence>
<keyword evidence="1" id="KW-0675">Receptor</keyword>